<proteinExistence type="predicted"/>
<dbReference type="Pfam" id="PF13639">
    <property type="entry name" value="zf-RING_2"/>
    <property type="match status" value="1"/>
</dbReference>
<evidence type="ECO:0000256" key="9">
    <source>
        <dbReference type="ARBA" id="ARBA00022989"/>
    </source>
</evidence>
<reference evidence="15" key="1">
    <citation type="submission" date="2021-03" db="EMBL/GenBank/DDBJ databases">
        <authorList>
            <person name="Tagirdzhanova G."/>
        </authorList>
    </citation>
    <scope>NUCLEOTIDE SEQUENCE</scope>
</reference>
<keyword evidence="6 11" id="KW-0863">Zinc-finger</keyword>
<keyword evidence="16" id="KW-1185">Reference proteome</keyword>
<dbReference type="Gene3D" id="3.30.40.10">
    <property type="entry name" value="Zinc/RING finger domain, C3HC4 (zinc finger)"/>
    <property type="match status" value="1"/>
</dbReference>
<evidence type="ECO:0000256" key="5">
    <source>
        <dbReference type="ARBA" id="ARBA00022723"/>
    </source>
</evidence>
<dbReference type="CDD" id="cd16454">
    <property type="entry name" value="RING-H2_PA-TM-RING"/>
    <property type="match status" value="1"/>
</dbReference>
<dbReference type="Proteomes" id="UP000664203">
    <property type="component" value="Unassembled WGS sequence"/>
</dbReference>
<dbReference type="InterPro" id="IPR001841">
    <property type="entry name" value="Znf_RING"/>
</dbReference>
<accession>A0A8H3PHW7</accession>
<dbReference type="OrthoDB" id="21204at2759"/>
<evidence type="ECO:0000313" key="15">
    <source>
        <dbReference type="EMBL" id="CAF9941686.1"/>
    </source>
</evidence>
<evidence type="ECO:0000256" key="10">
    <source>
        <dbReference type="ARBA" id="ARBA00023136"/>
    </source>
</evidence>
<comment type="pathway">
    <text evidence="2">Protein modification; protein ubiquitination.</text>
</comment>
<keyword evidence="3" id="KW-0808">Transferase</keyword>
<dbReference type="PROSITE" id="PS50089">
    <property type="entry name" value="ZF_RING_2"/>
    <property type="match status" value="1"/>
</dbReference>
<keyword evidence="7" id="KW-0833">Ubl conjugation pathway</keyword>
<evidence type="ECO:0000256" key="6">
    <source>
        <dbReference type="ARBA" id="ARBA00022771"/>
    </source>
</evidence>
<dbReference type="InterPro" id="IPR013083">
    <property type="entry name" value="Znf_RING/FYVE/PHD"/>
</dbReference>
<dbReference type="GO" id="GO:0016740">
    <property type="term" value="F:transferase activity"/>
    <property type="evidence" value="ECO:0007669"/>
    <property type="project" value="UniProtKB-KW"/>
</dbReference>
<dbReference type="AlphaFoldDB" id="A0A8H3PHW7"/>
<evidence type="ECO:0000256" key="7">
    <source>
        <dbReference type="ARBA" id="ARBA00022786"/>
    </source>
</evidence>
<feature type="transmembrane region" description="Helical" evidence="13">
    <location>
        <begin position="217"/>
        <end position="242"/>
    </location>
</feature>
<dbReference type="PANTHER" id="PTHR45768:SF18">
    <property type="entry name" value="RING-H2 FINGER PROTEIN ATL47-RELATED"/>
    <property type="match status" value="1"/>
</dbReference>
<sequence>MTAQSVDTFVLAFSDPALNEAEPQRARVNVSVSFELFNNNHVQTLSTNQAGGDVEGLLFVPDLDTSDSCFNASMRYVPSNVTRIGDLPTEQYYYLGLAPWFSAACTKSYLAAARRVAGLDGLIVYIPNNSTGTPPPISDGTWNLNDGGQWKSENKYPVYAIPGVDGAIIMEQLAQYSGNASSPKEQNILTQEQLDPMDYVRIYTTFGLNGGSSLPTLWAFLLIVLAIVLFIIGLTSLSMHYYQRRNRRALERRIQTGEVDLETLGTRLRVPQEAINNLPTFIYVPNESKPMDTNKPVQPPLQAPSESVAAASSTPDHTLWEQPTCPICLDDFIPHETTVRSLPCHHIYHPACIDPFLLDNSSLCPVCKAKVVPQEQNAYTYEPVTNAMVRYERRARRMRLAREMRRAQTGRFGMQGGESSGRFANLRRACGRDRRISSAPSAGPTTSQIEMVEVGNRAVSSPVAALNHEGSAMQTRPPTDTNMRREWMRRRMSALVGRQPTIEEAEAERQARMPRCESSPKTVVHSLEANANSHV</sequence>
<comment type="caution">
    <text evidence="15">The sequence shown here is derived from an EMBL/GenBank/DDBJ whole genome shotgun (WGS) entry which is preliminary data.</text>
</comment>
<feature type="region of interest" description="Disordered" evidence="12">
    <location>
        <begin position="499"/>
        <end position="535"/>
    </location>
</feature>
<organism evidence="15 16">
    <name type="scientific">Alectoria fallacina</name>
    <dbReference type="NCBI Taxonomy" id="1903189"/>
    <lineage>
        <taxon>Eukaryota</taxon>
        <taxon>Fungi</taxon>
        <taxon>Dikarya</taxon>
        <taxon>Ascomycota</taxon>
        <taxon>Pezizomycotina</taxon>
        <taxon>Lecanoromycetes</taxon>
        <taxon>OSLEUM clade</taxon>
        <taxon>Lecanoromycetidae</taxon>
        <taxon>Lecanorales</taxon>
        <taxon>Lecanorineae</taxon>
        <taxon>Parmeliaceae</taxon>
        <taxon>Alectoria</taxon>
    </lineage>
</organism>
<evidence type="ECO:0000256" key="13">
    <source>
        <dbReference type="SAM" id="Phobius"/>
    </source>
</evidence>
<evidence type="ECO:0000313" key="16">
    <source>
        <dbReference type="Proteomes" id="UP000664203"/>
    </source>
</evidence>
<evidence type="ECO:0000256" key="4">
    <source>
        <dbReference type="ARBA" id="ARBA00022692"/>
    </source>
</evidence>
<gene>
    <name evidence="15" type="ORF">ALECFALPRED_009265</name>
</gene>
<evidence type="ECO:0000256" key="11">
    <source>
        <dbReference type="PROSITE-ProRule" id="PRU00175"/>
    </source>
</evidence>
<keyword evidence="4 13" id="KW-0812">Transmembrane</keyword>
<keyword evidence="5" id="KW-0479">Metal-binding</keyword>
<keyword evidence="9 13" id="KW-1133">Transmembrane helix</keyword>
<evidence type="ECO:0000256" key="8">
    <source>
        <dbReference type="ARBA" id="ARBA00022833"/>
    </source>
</evidence>
<dbReference type="GO" id="GO:0016020">
    <property type="term" value="C:membrane"/>
    <property type="evidence" value="ECO:0007669"/>
    <property type="project" value="UniProtKB-SubCell"/>
</dbReference>
<keyword evidence="8" id="KW-0862">Zinc</keyword>
<evidence type="ECO:0000259" key="14">
    <source>
        <dbReference type="PROSITE" id="PS50089"/>
    </source>
</evidence>
<name>A0A8H3PHW7_9LECA</name>
<evidence type="ECO:0000256" key="12">
    <source>
        <dbReference type="SAM" id="MobiDB-lite"/>
    </source>
</evidence>
<comment type="subcellular location">
    <subcellularLocation>
        <location evidence="1">Membrane</location>
        <topology evidence="1">Single-pass membrane protein</topology>
    </subcellularLocation>
</comment>
<dbReference type="PANTHER" id="PTHR45768">
    <property type="entry name" value="E3 UBIQUITIN-PROTEIN LIGASE RNF13-LIKE"/>
    <property type="match status" value="1"/>
</dbReference>
<feature type="domain" description="RING-type" evidence="14">
    <location>
        <begin position="325"/>
        <end position="368"/>
    </location>
</feature>
<evidence type="ECO:0000256" key="3">
    <source>
        <dbReference type="ARBA" id="ARBA00022679"/>
    </source>
</evidence>
<keyword evidence="10 13" id="KW-0472">Membrane</keyword>
<evidence type="ECO:0000256" key="2">
    <source>
        <dbReference type="ARBA" id="ARBA00004906"/>
    </source>
</evidence>
<dbReference type="SMART" id="SM00184">
    <property type="entry name" value="RING"/>
    <property type="match status" value="1"/>
</dbReference>
<evidence type="ECO:0000256" key="1">
    <source>
        <dbReference type="ARBA" id="ARBA00004167"/>
    </source>
</evidence>
<protein>
    <recommendedName>
        <fullName evidence="14">RING-type domain-containing protein</fullName>
    </recommendedName>
</protein>
<dbReference type="EMBL" id="CAJPDR010000676">
    <property type="protein sequence ID" value="CAF9941686.1"/>
    <property type="molecule type" value="Genomic_DNA"/>
</dbReference>
<dbReference type="GO" id="GO:0008270">
    <property type="term" value="F:zinc ion binding"/>
    <property type="evidence" value="ECO:0007669"/>
    <property type="project" value="UniProtKB-KW"/>
</dbReference>
<dbReference type="SUPFAM" id="SSF57850">
    <property type="entry name" value="RING/U-box"/>
    <property type="match status" value="1"/>
</dbReference>